<sequence>MDYIISHWGLASLIAVIVWVVFASRYQLVTIIISNVVHPIRNFQGQAIQGPKWQSLDGQCLDKFLNGREVSQAWRKHGPVYRIWSGFTPEVYVDNLSIVEKRAPD</sequence>
<keyword evidence="2" id="KW-1185">Reference proteome</keyword>
<accession>A0A9W9RVL0</accession>
<evidence type="ECO:0000313" key="1">
    <source>
        <dbReference type="EMBL" id="KAJ5366996.1"/>
    </source>
</evidence>
<dbReference type="AlphaFoldDB" id="A0A9W9RVL0"/>
<protein>
    <submittedName>
        <fullName evidence="1">Cytochrome P450 E-class group I</fullName>
    </submittedName>
</protein>
<gene>
    <name evidence="1" type="ORF">N7541_000937</name>
</gene>
<dbReference type="EMBL" id="JAPZBR010000001">
    <property type="protein sequence ID" value="KAJ5366996.1"/>
    <property type="molecule type" value="Genomic_DNA"/>
</dbReference>
<reference evidence="1" key="2">
    <citation type="journal article" date="2023" name="IMA Fungus">
        <title>Comparative genomic study of the Penicillium genus elucidates a diverse pangenome and 15 lateral gene transfer events.</title>
        <authorList>
            <person name="Petersen C."/>
            <person name="Sorensen T."/>
            <person name="Nielsen M.R."/>
            <person name="Sondergaard T.E."/>
            <person name="Sorensen J.L."/>
            <person name="Fitzpatrick D.A."/>
            <person name="Frisvad J.C."/>
            <person name="Nielsen K.L."/>
        </authorList>
    </citation>
    <scope>NUCLEOTIDE SEQUENCE</scope>
    <source>
        <strain evidence="1">IBT 35675</strain>
    </source>
</reference>
<evidence type="ECO:0000313" key="2">
    <source>
        <dbReference type="Proteomes" id="UP001148299"/>
    </source>
</evidence>
<proteinExistence type="predicted"/>
<name>A0A9W9RVL0_PENBR</name>
<dbReference type="Proteomes" id="UP001148299">
    <property type="component" value="Unassembled WGS sequence"/>
</dbReference>
<reference evidence="1" key="1">
    <citation type="submission" date="2022-12" db="EMBL/GenBank/DDBJ databases">
        <authorList>
            <person name="Petersen C."/>
        </authorList>
    </citation>
    <scope>NUCLEOTIDE SEQUENCE</scope>
    <source>
        <strain evidence="1">IBT 35675</strain>
    </source>
</reference>
<organism evidence="1 2">
    <name type="scientific">Penicillium brevicompactum</name>
    <dbReference type="NCBI Taxonomy" id="5074"/>
    <lineage>
        <taxon>Eukaryota</taxon>
        <taxon>Fungi</taxon>
        <taxon>Dikarya</taxon>
        <taxon>Ascomycota</taxon>
        <taxon>Pezizomycotina</taxon>
        <taxon>Eurotiomycetes</taxon>
        <taxon>Eurotiomycetidae</taxon>
        <taxon>Eurotiales</taxon>
        <taxon>Aspergillaceae</taxon>
        <taxon>Penicillium</taxon>
    </lineage>
</organism>
<comment type="caution">
    <text evidence="1">The sequence shown here is derived from an EMBL/GenBank/DDBJ whole genome shotgun (WGS) entry which is preliminary data.</text>
</comment>